<feature type="binding site" evidence="12">
    <location>
        <position position="106"/>
    </location>
    <ligand>
        <name>FMN</name>
        <dbReference type="ChEBI" id="CHEBI:58210"/>
    </ligand>
</feature>
<dbReference type="InterPro" id="IPR050074">
    <property type="entry name" value="DHO_dehydrogenase"/>
</dbReference>
<dbReference type="RefSeq" id="WP_093315416.1">
    <property type="nucleotide sequence ID" value="NZ_FNPV01000011.1"/>
</dbReference>
<comment type="pathway">
    <text evidence="3">Pyrimidine metabolism; UMP biosynthesis via de novo pathway; orotate from (S)-dihydroorotate (NAD(+) route): step 1/1.</text>
</comment>
<feature type="binding site" evidence="12">
    <location>
        <begin position="76"/>
        <end position="80"/>
    </location>
    <ligand>
        <name>substrate</name>
    </ligand>
</feature>
<comment type="similarity">
    <text evidence="4 12">Belongs to the dihydroorotate dehydrogenase family. Type 1 subfamily.</text>
</comment>
<feature type="active site" description="Nucleophile" evidence="12">
    <location>
        <position position="136"/>
    </location>
</feature>
<dbReference type="GO" id="GO:0044205">
    <property type="term" value="P:'de novo' UMP biosynthetic process"/>
    <property type="evidence" value="ECO:0007669"/>
    <property type="project" value="UniProtKB-UniRule"/>
</dbReference>
<dbReference type="OrthoDB" id="9794954at2"/>
<dbReference type="InterPro" id="IPR005720">
    <property type="entry name" value="Dihydroorotate_DH_cat"/>
</dbReference>
<evidence type="ECO:0000256" key="8">
    <source>
        <dbReference type="ARBA" id="ARBA00022975"/>
    </source>
</evidence>
<evidence type="ECO:0000313" key="15">
    <source>
        <dbReference type="Proteomes" id="UP000199230"/>
    </source>
</evidence>
<dbReference type="Pfam" id="PF01180">
    <property type="entry name" value="DHO_dh"/>
    <property type="match status" value="1"/>
</dbReference>
<feature type="binding site" evidence="12">
    <location>
        <begin position="249"/>
        <end position="250"/>
    </location>
    <ligand>
        <name>FMN</name>
        <dbReference type="ChEBI" id="CHEBI:58210"/>
    </ligand>
</feature>
<keyword evidence="8 12" id="KW-0665">Pyrimidine biosynthesis</keyword>
<keyword evidence="15" id="KW-1185">Reference proteome</keyword>
<dbReference type="UniPathway" id="UPA00070"/>
<feature type="binding site" evidence="12">
    <location>
        <position position="133"/>
    </location>
    <ligand>
        <name>FMN</name>
        <dbReference type="ChEBI" id="CHEBI:58210"/>
    </ligand>
</feature>
<dbReference type="PANTHER" id="PTHR48109">
    <property type="entry name" value="DIHYDROOROTATE DEHYDROGENASE (QUINONE), MITOCHONDRIAL-RELATED"/>
    <property type="match status" value="1"/>
</dbReference>
<feature type="binding site" evidence="12">
    <location>
        <begin position="271"/>
        <end position="272"/>
    </location>
    <ligand>
        <name>FMN</name>
        <dbReference type="ChEBI" id="CHEBI:58210"/>
    </ligand>
</feature>
<feature type="binding site" evidence="12">
    <location>
        <position position="28"/>
    </location>
    <ligand>
        <name>FMN</name>
        <dbReference type="ChEBI" id="CHEBI:58210"/>
    </ligand>
</feature>
<feature type="binding site" evidence="12">
    <location>
        <position position="171"/>
    </location>
    <ligand>
        <name>FMN</name>
        <dbReference type="ChEBI" id="CHEBI:58210"/>
    </ligand>
</feature>
<evidence type="ECO:0000256" key="12">
    <source>
        <dbReference type="HAMAP-Rule" id="MF_00224"/>
    </source>
</evidence>
<evidence type="ECO:0000256" key="7">
    <source>
        <dbReference type="ARBA" id="ARBA00022643"/>
    </source>
</evidence>
<comment type="catalytic activity">
    <reaction evidence="11">
        <text>(S)-dihydroorotate + NAD(+) = orotate + NADH + H(+)</text>
        <dbReference type="Rhea" id="RHEA:13513"/>
        <dbReference type="ChEBI" id="CHEBI:15378"/>
        <dbReference type="ChEBI" id="CHEBI:30839"/>
        <dbReference type="ChEBI" id="CHEBI:30864"/>
        <dbReference type="ChEBI" id="CHEBI:57540"/>
        <dbReference type="ChEBI" id="CHEBI:57945"/>
        <dbReference type="EC" id="1.3.1.14"/>
    </reaction>
</comment>
<protein>
    <recommendedName>
        <fullName evidence="12">Dihydroorotate dehydrogenase</fullName>
        <shortName evidence="12">DHOD</shortName>
        <shortName evidence="12">DHODase</shortName>
        <shortName evidence="12">DHOdehase</shortName>
        <ecNumber evidence="12">1.3.-.-</ecNumber>
    </recommendedName>
</protein>
<evidence type="ECO:0000256" key="1">
    <source>
        <dbReference type="ARBA" id="ARBA00003616"/>
    </source>
</evidence>
<dbReference type="InterPro" id="IPR024920">
    <property type="entry name" value="Dihydroorotate_DH_1"/>
</dbReference>
<feature type="binding site" evidence="12">
    <location>
        <position position="133"/>
    </location>
    <ligand>
        <name>substrate</name>
    </ligand>
</feature>
<feature type="binding site" evidence="12">
    <location>
        <position position="197"/>
    </location>
    <ligand>
        <name>FMN</name>
        <dbReference type="ChEBI" id="CHEBI:58210"/>
    </ligand>
</feature>
<dbReference type="Proteomes" id="UP000199230">
    <property type="component" value="Unassembled WGS sequence"/>
</dbReference>
<dbReference type="NCBIfam" id="NF005574">
    <property type="entry name" value="PRK07259.1"/>
    <property type="match status" value="1"/>
</dbReference>
<feature type="domain" description="Dihydroorotate dehydrogenase catalytic" evidence="13">
    <location>
        <begin position="11"/>
        <end position="292"/>
    </location>
</feature>
<feature type="binding site" evidence="12">
    <location>
        <position position="52"/>
    </location>
    <ligand>
        <name>substrate</name>
    </ligand>
</feature>
<gene>
    <name evidence="12" type="primary">pyrD</name>
    <name evidence="14" type="ORF">SAMN05192546_111101</name>
</gene>
<keyword evidence="9 12" id="KW-0560">Oxidoreductase</keyword>
<evidence type="ECO:0000256" key="5">
    <source>
        <dbReference type="ARBA" id="ARBA00022490"/>
    </source>
</evidence>
<evidence type="ECO:0000256" key="2">
    <source>
        <dbReference type="ARBA" id="ARBA00004496"/>
    </source>
</evidence>
<evidence type="ECO:0000256" key="10">
    <source>
        <dbReference type="ARBA" id="ARBA00023027"/>
    </source>
</evidence>
<evidence type="ECO:0000256" key="11">
    <source>
        <dbReference type="ARBA" id="ARBA00048996"/>
    </source>
</evidence>
<dbReference type="InterPro" id="IPR033888">
    <property type="entry name" value="DHOD_1B"/>
</dbReference>
<dbReference type="SUPFAM" id="SSF51395">
    <property type="entry name" value="FMN-linked oxidoreductases"/>
    <property type="match status" value="1"/>
</dbReference>
<evidence type="ECO:0000256" key="4">
    <source>
        <dbReference type="ARBA" id="ARBA00008008"/>
    </source>
</evidence>
<keyword evidence="10" id="KW-0520">NAD</keyword>
<keyword evidence="5 12" id="KW-0963">Cytoplasm</keyword>
<dbReference type="CDD" id="cd04740">
    <property type="entry name" value="DHOD_1B_like"/>
    <property type="match status" value="1"/>
</dbReference>
<dbReference type="HAMAP" id="MF_00224">
    <property type="entry name" value="DHO_dh_type1"/>
    <property type="match status" value="1"/>
</dbReference>
<dbReference type="EC" id="1.3.-.-" evidence="12"/>
<comment type="function">
    <text evidence="1">Catalyzes the conversion of dihydroorotate to orotate with NAD(+) as electron acceptor.</text>
</comment>
<dbReference type="InterPro" id="IPR012135">
    <property type="entry name" value="Dihydroorotate_DH_1_2"/>
</dbReference>
<feature type="binding site" evidence="12">
    <location>
        <begin position="52"/>
        <end position="53"/>
    </location>
    <ligand>
        <name>FMN</name>
        <dbReference type="ChEBI" id="CHEBI:58210"/>
    </ligand>
</feature>
<accession>A0A1H3R2R6</accession>
<comment type="catalytic activity">
    <reaction evidence="12">
        <text>(S)-dihydroorotate + A = orotate + AH2</text>
        <dbReference type="Rhea" id="RHEA:18073"/>
        <dbReference type="ChEBI" id="CHEBI:13193"/>
        <dbReference type="ChEBI" id="CHEBI:17499"/>
        <dbReference type="ChEBI" id="CHEBI:30839"/>
        <dbReference type="ChEBI" id="CHEBI:30864"/>
    </reaction>
</comment>
<dbReference type="GO" id="GO:0004589">
    <property type="term" value="F:dihydroorotate dehydrogenase (NAD+) activity"/>
    <property type="evidence" value="ECO:0007669"/>
    <property type="project" value="UniProtKB-EC"/>
</dbReference>
<dbReference type="GO" id="GO:0006207">
    <property type="term" value="P:'de novo' pyrimidine nucleobase biosynthetic process"/>
    <property type="evidence" value="ECO:0007669"/>
    <property type="project" value="InterPro"/>
</dbReference>
<dbReference type="Gene3D" id="3.20.20.70">
    <property type="entry name" value="Aldolase class I"/>
    <property type="match status" value="1"/>
</dbReference>
<dbReference type="STRING" id="159292.SAMN05192546_111101"/>
<dbReference type="GO" id="GO:0005737">
    <property type="term" value="C:cytoplasm"/>
    <property type="evidence" value="ECO:0007669"/>
    <property type="project" value="UniProtKB-SubCell"/>
</dbReference>
<feature type="binding site" evidence="12">
    <location>
        <begin position="198"/>
        <end position="199"/>
    </location>
    <ligand>
        <name>substrate</name>
    </ligand>
</feature>
<keyword evidence="6 12" id="KW-0285">Flavoprotein</keyword>
<evidence type="ECO:0000313" key="14">
    <source>
        <dbReference type="EMBL" id="SDZ19886.1"/>
    </source>
</evidence>
<proteinExistence type="inferred from homology"/>
<reference evidence="14 15" key="1">
    <citation type="submission" date="2016-10" db="EMBL/GenBank/DDBJ databases">
        <authorList>
            <person name="de Groot N.N."/>
        </authorList>
    </citation>
    <scope>NUCLEOTIDE SEQUENCE [LARGE SCALE GENOMIC DNA]</scope>
    <source>
        <strain evidence="14 15">APO</strain>
    </source>
</reference>
<dbReference type="AlphaFoldDB" id="A0A1H3R2R6"/>
<sequence length="309" mass="33290">MHNKAVKEPDLSVDLAGVKLKNPIMTASGTFGSGKEYGEYIDLNRLGAIVVKGVSLTPWKGNPTPRVAETYGGMLNAVGLQNPGVEAFIKDDLPFLKQFNTKVIVNVSGKSIEEYCRVAERLADTEVDMLELNISCPNIKEGGITFGTDEKMAAAVVKEVKKRSRQPLMVKLSPNVSDITKIAKVVEEEGADALSLINTLLGMAIDTKSKRPVLGNIMGGLSGPAIKPVALRMVYQVCQTVKIPVVGMGGIMNGHDAAEFILAGANAVAIGTANFTNPCATMDVMEELIHYMKEQQMERLEELRNALTI</sequence>
<dbReference type="InterPro" id="IPR001295">
    <property type="entry name" value="Dihydroorotate_DH_CS"/>
</dbReference>
<comment type="subcellular location">
    <subcellularLocation>
        <location evidence="2 12">Cytoplasm</location>
    </subcellularLocation>
</comment>
<evidence type="ECO:0000256" key="3">
    <source>
        <dbReference type="ARBA" id="ARBA00004715"/>
    </source>
</evidence>
<evidence type="ECO:0000259" key="13">
    <source>
        <dbReference type="Pfam" id="PF01180"/>
    </source>
</evidence>
<evidence type="ECO:0000256" key="9">
    <source>
        <dbReference type="ARBA" id="ARBA00023002"/>
    </source>
</evidence>
<dbReference type="InterPro" id="IPR013785">
    <property type="entry name" value="Aldolase_TIM"/>
</dbReference>
<evidence type="ECO:0000256" key="6">
    <source>
        <dbReference type="ARBA" id="ARBA00022630"/>
    </source>
</evidence>
<dbReference type="PROSITE" id="PS00912">
    <property type="entry name" value="DHODEHASE_2"/>
    <property type="match status" value="1"/>
</dbReference>
<dbReference type="NCBIfam" id="TIGR01037">
    <property type="entry name" value="pyrD_sub1_fam"/>
    <property type="match status" value="1"/>
</dbReference>
<dbReference type="InterPro" id="IPR049622">
    <property type="entry name" value="Dihydroorotate_DH_I"/>
</dbReference>
<keyword evidence="7 12" id="KW-0288">FMN</keyword>
<dbReference type="EMBL" id="FNPV01000011">
    <property type="protein sequence ID" value="SDZ19886.1"/>
    <property type="molecule type" value="Genomic_DNA"/>
</dbReference>
<feature type="binding site" evidence="12">
    <location>
        <position position="223"/>
    </location>
    <ligand>
        <name>FMN</name>
        <dbReference type="ChEBI" id="CHEBI:58210"/>
    </ligand>
</feature>
<dbReference type="PANTHER" id="PTHR48109:SF1">
    <property type="entry name" value="DIHYDROOROTATE DEHYDROGENASE (FUMARATE)"/>
    <property type="match status" value="1"/>
</dbReference>
<dbReference type="PIRSF" id="PIRSF000164">
    <property type="entry name" value="DHO_oxidase"/>
    <property type="match status" value="1"/>
</dbReference>
<organism evidence="14 15">
    <name type="scientific">Tindallia californiensis</name>
    <dbReference type="NCBI Taxonomy" id="159292"/>
    <lineage>
        <taxon>Bacteria</taxon>
        <taxon>Bacillati</taxon>
        <taxon>Bacillota</taxon>
        <taxon>Clostridia</taxon>
        <taxon>Peptostreptococcales</taxon>
        <taxon>Tindalliaceae</taxon>
        <taxon>Tindallia</taxon>
    </lineage>
</organism>
<name>A0A1H3R2R6_9FIRM</name>
<dbReference type="FunFam" id="3.20.20.70:FF:000027">
    <property type="entry name" value="Dihydropyrimidine dehydrogenase [NADP(+)]"/>
    <property type="match status" value="1"/>
</dbReference>
<comment type="cofactor">
    <cofactor evidence="12">
        <name>FMN</name>
        <dbReference type="ChEBI" id="CHEBI:58210"/>
    </cofactor>
    <text evidence="12">Binds 1 FMN per subunit.</text>
</comment>